<dbReference type="GO" id="GO:0046872">
    <property type="term" value="F:metal ion binding"/>
    <property type="evidence" value="ECO:0007669"/>
    <property type="project" value="UniProtKB-KW"/>
</dbReference>
<dbReference type="Pfam" id="PF03309">
    <property type="entry name" value="Pan_kinase"/>
    <property type="match status" value="1"/>
</dbReference>
<feature type="binding site" evidence="16">
    <location>
        <position position="124"/>
    </location>
    <ligand>
        <name>K(+)</name>
        <dbReference type="ChEBI" id="CHEBI:29103"/>
    </ligand>
</feature>
<evidence type="ECO:0000256" key="13">
    <source>
        <dbReference type="ARBA" id="ARBA00022993"/>
    </source>
</evidence>
<dbReference type="CDD" id="cd24015">
    <property type="entry name" value="ASKHA_NBD_PanK-III"/>
    <property type="match status" value="1"/>
</dbReference>
<evidence type="ECO:0000256" key="15">
    <source>
        <dbReference type="ARBA" id="ARBA00040883"/>
    </source>
</evidence>
<evidence type="ECO:0000256" key="14">
    <source>
        <dbReference type="ARBA" id="ARBA00038036"/>
    </source>
</evidence>
<name>A0A7X1E3U6_9BACT</name>
<dbReference type="EC" id="2.7.1.33" evidence="6 16"/>
<comment type="subcellular location">
    <subcellularLocation>
        <location evidence="3 16">Cytoplasm</location>
    </subcellularLocation>
</comment>
<protein>
    <recommendedName>
        <fullName evidence="15 16">Type III pantothenate kinase</fullName>
        <ecNumber evidence="6 16">2.7.1.33</ecNumber>
    </recommendedName>
    <alternativeName>
        <fullName evidence="16">PanK-III</fullName>
    </alternativeName>
    <alternativeName>
        <fullName evidence="16">Pantothenic acid kinase</fullName>
    </alternativeName>
</protein>
<dbReference type="EMBL" id="JACHVA010000052">
    <property type="protein sequence ID" value="MBC2601308.1"/>
    <property type="molecule type" value="Genomic_DNA"/>
</dbReference>
<dbReference type="AlphaFoldDB" id="A0A7X1E3U6"/>
<keyword evidence="10 16" id="KW-0418">Kinase</keyword>
<keyword evidence="11 16" id="KW-0067">ATP-binding</keyword>
<dbReference type="NCBIfam" id="TIGR00671">
    <property type="entry name" value="baf"/>
    <property type="match status" value="1"/>
</dbReference>
<feature type="active site" description="Proton acceptor" evidence="16">
    <location>
        <position position="104"/>
    </location>
</feature>
<dbReference type="InterPro" id="IPR043129">
    <property type="entry name" value="ATPase_NBD"/>
</dbReference>
<feature type="binding site" evidence="16">
    <location>
        <position position="181"/>
    </location>
    <ligand>
        <name>substrate</name>
    </ligand>
</feature>
<dbReference type="PANTHER" id="PTHR34265:SF1">
    <property type="entry name" value="TYPE III PANTOTHENATE KINASE"/>
    <property type="match status" value="1"/>
</dbReference>
<proteinExistence type="inferred from homology"/>
<evidence type="ECO:0000313" key="18">
    <source>
        <dbReference type="Proteomes" id="UP000525652"/>
    </source>
</evidence>
<dbReference type="RefSeq" id="WP_185692026.1">
    <property type="nucleotide sequence ID" value="NZ_JACHVA010000052.1"/>
</dbReference>
<dbReference type="GO" id="GO:0005737">
    <property type="term" value="C:cytoplasm"/>
    <property type="evidence" value="ECO:0007669"/>
    <property type="project" value="UniProtKB-SubCell"/>
</dbReference>
<keyword evidence="16" id="KW-0479">Metal-binding</keyword>
<feature type="binding site" evidence="16">
    <location>
        <position position="127"/>
    </location>
    <ligand>
        <name>ATP</name>
        <dbReference type="ChEBI" id="CHEBI:30616"/>
    </ligand>
</feature>
<evidence type="ECO:0000256" key="9">
    <source>
        <dbReference type="ARBA" id="ARBA00022741"/>
    </source>
</evidence>
<evidence type="ECO:0000256" key="1">
    <source>
        <dbReference type="ARBA" id="ARBA00001206"/>
    </source>
</evidence>
<comment type="similarity">
    <text evidence="14 16">Belongs to the type III pantothenate kinase family.</text>
</comment>
<dbReference type="SUPFAM" id="SSF53067">
    <property type="entry name" value="Actin-like ATPase domain"/>
    <property type="match status" value="2"/>
</dbReference>
<evidence type="ECO:0000256" key="11">
    <source>
        <dbReference type="ARBA" id="ARBA00022840"/>
    </source>
</evidence>
<evidence type="ECO:0000256" key="5">
    <source>
        <dbReference type="ARBA" id="ARBA00011738"/>
    </source>
</evidence>
<dbReference type="UniPathway" id="UPA00241">
    <property type="reaction ID" value="UER00352"/>
</dbReference>
<gene>
    <name evidence="16" type="primary">coaX</name>
    <name evidence="17" type="ORF">H5P30_05915</name>
</gene>
<keyword evidence="9 16" id="KW-0547">Nucleotide-binding</keyword>
<accession>A0A7X1E3U6</accession>
<dbReference type="HAMAP" id="MF_01274">
    <property type="entry name" value="Pantothen_kinase_3"/>
    <property type="match status" value="1"/>
</dbReference>
<feature type="binding site" evidence="16">
    <location>
        <begin position="102"/>
        <end position="105"/>
    </location>
    <ligand>
        <name>substrate</name>
    </ligand>
</feature>
<keyword evidence="18" id="KW-1185">Reference proteome</keyword>
<evidence type="ECO:0000256" key="2">
    <source>
        <dbReference type="ARBA" id="ARBA00001958"/>
    </source>
</evidence>
<dbReference type="GO" id="GO:0004594">
    <property type="term" value="F:pantothenate kinase activity"/>
    <property type="evidence" value="ECO:0007669"/>
    <property type="project" value="UniProtKB-UniRule"/>
</dbReference>
<comment type="cofactor">
    <cofactor evidence="2">
        <name>K(+)</name>
        <dbReference type="ChEBI" id="CHEBI:29103"/>
    </cofactor>
</comment>
<dbReference type="GO" id="GO:0015937">
    <property type="term" value="P:coenzyme A biosynthetic process"/>
    <property type="evidence" value="ECO:0007669"/>
    <property type="project" value="UniProtKB-UniRule"/>
</dbReference>
<evidence type="ECO:0000256" key="7">
    <source>
        <dbReference type="ARBA" id="ARBA00022490"/>
    </source>
</evidence>
<dbReference type="GO" id="GO:0005524">
    <property type="term" value="F:ATP binding"/>
    <property type="evidence" value="ECO:0007669"/>
    <property type="project" value="UniProtKB-UniRule"/>
</dbReference>
<comment type="subunit">
    <text evidence="5 16">Homodimer.</text>
</comment>
<evidence type="ECO:0000313" key="17">
    <source>
        <dbReference type="EMBL" id="MBC2601308.1"/>
    </source>
</evidence>
<evidence type="ECO:0000256" key="4">
    <source>
        <dbReference type="ARBA" id="ARBA00005225"/>
    </source>
</evidence>
<evidence type="ECO:0000256" key="6">
    <source>
        <dbReference type="ARBA" id="ARBA00012102"/>
    </source>
</evidence>
<comment type="function">
    <text evidence="16">Catalyzes the phosphorylation of pantothenate (Pan), the first step in CoA biosynthesis.</text>
</comment>
<dbReference type="Proteomes" id="UP000525652">
    <property type="component" value="Unassembled WGS sequence"/>
</dbReference>
<keyword evidence="7 16" id="KW-0963">Cytoplasm</keyword>
<sequence>MSATILTVDIGNSRAHWGLFSDENLIAHGNLTSRGDALDFRPLLQPNSPHPAPDGVIACSVVPRVSQVLKEQSEEASIPCEFLTHERVGPLRIHYPKPTQLGPDRLANALGGLIHAEPPFIVIDMGTAVTLDAITATNGYEGGAIAPGFAFLSEYLTEKTALLPPLDLSRIHRRTGIGRSTEEAMEVGCTKGFAGMIRELVATTTEEIVTIDGREPKVLVTGGSFNWVKESWIGGLPFFPHLTLEGVLSRAPDLLGLPSGSKSK</sequence>
<keyword evidence="8 16" id="KW-0808">Transferase</keyword>
<evidence type="ECO:0000256" key="16">
    <source>
        <dbReference type="HAMAP-Rule" id="MF_01274"/>
    </source>
</evidence>
<evidence type="ECO:0000256" key="3">
    <source>
        <dbReference type="ARBA" id="ARBA00004496"/>
    </source>
</evidence>
<comment type="pathway">
    <text evidence="4 16">Cofactor biosynthesis; coenzyme A biosynthesis; CoA from (R)-pantothenate: step 1/5.</text>
</comment>
<keyword evidence="12 16" id="KW-0630">Potassium</keyword>
<comment type="caution">
    <text evidence="17">The sequence shown here is derived from an EMBL/GenBank/DDBJ whole genome shotgun (WGS) entry which is preliminary data.</text>
</comment>
<comment type="cofactor">
    <cofactor evidence="16">
        <name>NH4(+)</name>
        <dbReference type="ChEBI" id="CHEBI:28938"/>
    </cofactor>
    <cofactor evidence="16">
        <name>K(+)</name>
        <dbReference type="ChEBI" id="CHEBI:29103"/>
    </cofactor>
    <text evidence="16">A monovalent cation. Ammonium or potassium.</text>
</comment>
<dbReference type="InterPro" id="IPR004619">
    <property type="entry name" value="Type_III_PanK"/>
</dbReference>
<organism evidence="17 18">
    <name type="scientific">Puniceicoccus vermicola</name>
    <dbReference type="NCBI Taxonomy" id="388746"/>
    <lineage>
        <taxon>Bacteria</taxon>
        <taxon>Pseudomonadati</taxon>
        <taxon>Verrucomicrobiota</taxon>
        <taxon>Opitutia</taxon>
        <taxon>Puniceicoccales</taxon>
        <taxon>Puniceicoccaceae</taxon>
        <taxon>Puniceicoccus</taxon>
    </lineage>
</organism>
<dbReference type="Gene3D" id="3.30.420.40">
    <property type="match status" value="2"/>
</dbReference>
<comment type="catalytic activity">
    <reaction evidence="1 16">
        <text>(R)-pantothenate + ATP = (R)-4'-phosphopantothenate + ADP + H(+)</text>
        <dbReference type="Rhea" id="RHEA:16373"/>
        <dbReference type="ChEBI" id="CHEBI:10986"/>
        <dbReference type="ChEBI" id="CHEBI:15378"/>
        <dbReference type="ChEBI" id="CHEBI:29032"/>
        <dbReference type="ChEBI" id="CHEBI:30616"/>
        <dbReference type="ChEBI" id="CHEBI:456216"/>
        <dbReference type="EC" id="2.7.1.33"/>
    </reaction>
</comment>
<dbReference type="PANTHER" id="PTHR34265">
    <property type="entry name" value="TYPE III PANTOTHENATE KINASE"/>
    <property type="match status" value="1"/>
</dbReference>
<feature type="binding site" evidence="16">
    <location>
        <begin position="9"/>
        <end position="16"/>
    </location>
    <ligand>
        <name>ATP</name>
        <dbReference type="ChEBI" id="CHEBI:30616"/>
    </ligand>
</feature>
<evidence type="ECO:0000256" key="10">
    <source>
        <dbReference type="ARBA" id="ARBA00022777"/>
    </source>
</evidence>
<feature type="binding site" evidence="16">
    <location>
        <position position="95"/>
    </location>
    <ligand>
        <name>substrate</name>
    </ligand>
</feature>
<evidence type="ECO:0000256" key="12">
    <source>
        <dbReference type="ARBA" id="ARBA00022958"/>
    </source>
</evidence>
<reference evidence="17 18" key="1">
    <citation type="submission" date="2020-07" db="EMBL/GenBank/DDBJ databases">
        <authorList>
            <person name="Feng X."/>
        </authorList>
    </citation>
    <scope>NUCLEOTIDE SEQUENCE [LARGE SCALE GENOMIC DNA]</scope>
    <source>
        <strain evidence="17 18">JCM14086</strain>
    </source>
</reference>
<keyword evidence="13 16" id="KW-0173">Coenzyme A biosynthesis</keyword>
<evidence type="ECO:0000256" key="8">
    <source>
        <dbReference type="ARBA" id="ARBA00022679"/>
    </source>
</evidence>